<comment type="caution">
    <text evidence="8">The sequence shown here is derived from an EMBL/GenBank/DDBJ whole genome shotgun (WGS) entry which is preliminary data.</text>
</comment>
<keyword evidence="3" id="KW-0862">Zinc</keyword>
<evidence type="ECO:0000256" key="1">
    <source>
        <dbReference type="ARBA" id="ARBA00022723"/>
    </source>
</evidence>
<name>A0ABR2U6Y6_9ROSI</name>
<feature type="region of interest" description="Disordered" evidence="5">
    <location>
        <begin position="1"/>
        <end position="27"/>
    </location>
</feature>
<gene>
    <name evidence="8" type="ORF">V6N11_059346</name>
</gene>
<evidence type="ECO:0000256" key="6">
    <source>
        <dbReference type="SAM" id="Phobius"/>
    </source>
</evidence>
<dbReference type="InterPro" id="IPR036893">
    <property type="entry name" value="SBP_sf"/>
</dbReference>
<evidence type="ECO:0000313" key="9">
    <source>
        <dbReference type="Proteomes" id="UP001396334"/>
    </source>
</evidence>
<accession>A0ABR2U6Y6</accession>
<evidence type="ECO:0000256" key="2">
    <source>
        <dbReference type="ARBA" id="ARBA00022771"/>
    </source>
</evidence>
<dbReference type="Pfam" id="PF03110">
    <property type="entry name" value="SBP"/>
    <property type="match status" value="1"/>
</dbReference>
<dbReference type="PANTHER" id="PTHR31251:SF102">
    <property type="entry name" value="SBP-TYPE DOMAIN-CONTAINING PROTEIN"/>
    <property type="match status" value="1"/>
</dbReference>
<sequence>MQMDQRSKISCDEDSKHVIMEDEDSKRKQCQAEEMQAKKMEIMAAAAAASHFSRHLASIKLWAAMALLTGTLLWVGGLLQASVLSRENTASKSLFYTPLTTQRKGLSFTDEMDLPVDAFARTRKPMVCWDIKPSTVLGALESMEFMNFGLSDVSKRPFYGNELANDSATRLVSPTCMFTSSGSNHCTSLMESNSQESSLIDLKLGRLADYKDAQVSKTCVVSSVHPTLTAKKARRTSSPCCQVYGCNKDLSSSKDYHKRNKVCEAHSKTAKVIVNGIEQRFCQQCSRFHLLAEFDDGKRSCRKRLAGHNERRRKHYFNALPGKPSKLLRTYQDTKFPGSSTLRGTPFVIPHVPQGEPEPESAVPITNGQLVPKSYFQVHGIGGTFSSATEAFNDPNVEELYGVAHSDYALSLLSAQSQYLSSHAHHSSEETNGFHSYGMNPTGVGQEGSIGVSGAGHTVNFEVQTNGSGLLTENRTGVDPLKLSTNLQRVERQRNSIQVKQESEELCYFIAT</sequence>
<dbReference type="InterPro" id="IPR004333">
    <property type="entry name" value="SBP_dom"/>
</dbReference>
<keyword evidence="6" id="KW-0812">Transmembrane</keyword>
<reference evidence="8 9" key="1">
    <citation type="journal article" date="2024" name="G3 (Bethesda)">
        <title>Genome assembly of Hibiscus sabdariffa L. provides insights into metabolisms of medicinal natural products.</title>
        <authorList>
            <person name="Kim T."/>
        </authorList>
    </citation>
    <scope>NUCLEOTIDE SEQUENCE [LARGE SCALE GENOMIC DNA]</scope>
    <source>
        <strain evidence="8">TK-2024</strain>
        <tissue evidence="8">Old leaves</tissue>
    </source>
</reference>
<keyword evidence="6" id="KW-0472">Membrane</keyword>
<feature type="domain" description="SBP-type" evidence="7">
    <location>
        <begin position="238"/>
        <end position="315"/>
    </location>
</feature>
<dbReference type="SUPFAM" id="SSF103612">
    <property type="entry name" value="SBT domain"/>
    <property type="match status" value="1"/>
</dbReference>
<dbReference type="PROSITE" id="PS51141">
    <property type="entry name" value="ZF_SBP"/>
    <property type="match status" value="1"/>
</dbReference>
<evidence type="ECO:0000256" key="3">
    <source>
        <dbReference type="ARBA" id="ARBA00022833"/>
    </source>
</evidence>
<dbReference type="Gene3D" id="4.10.1100.10">
    <property type="entry name" value="Transcription factor, SBP-box domain"/>
    <property type="match status" value="1"/>
</dbReference>
<evidence type="ECO:0000256" key="4">
    <source>
        <dbReference type="PROSITE-ProRule" id="PRU00470"/>
    </source>
</evidence>
<dbReference type="InterPro" id="IPR044817">
    <property type="entry name" value="SBP-like"/>
</dbReference>
<keyword evidence="9" id="KW-1185">Reference proteome</keyword>
<feature type="transmembrane region" description="Helical" evidence="6">
    <location>
        <begin position="61"/>
        <end position="83"/>
    </location>
</feature>
<evidence type="ECO:0000259" key="7">
    <source>
        <dbReference type="PROSITE" id="PS51141"/>
    </source>
</evidence>
<keyword evidence="1" id="KW-0479">Metal-binding</keyword>
<keyword evidence="2 4" id="KW-0863">Zinc-finger</keyword>
<evidence type="ECO:0000256" key="5">
    <source>
        <dbReference type="SAM" id="MobiDB-lite"/>
    </source>
</evidence>
<keyword evidence="6" id="KW-1133">Transmembrane helix</keyword>
<dbReference type="EMBL" id="JBBPBN010000002">
    <property type="protein sequence ID" value="KAK9045466.1"/>
    <property type="molecule type" value="Genomic_DNA"/>
</dbReference>
<evidence type="ECO:0000313" key="8">
    <source>
        <dbReference type="EMBL" id="KAK9045466.1"/>
    </source>
</evidence>
<dbReference type="Proteomes" id="UP001396334">
    <property type="component" value="Unassembled WGS sequence"/>
</dbReference>
<proteinExistence type="predicted"/>
<organism evidence="8 9">
    <name type="scientific">Hibiscus sabdariffa</name>
    <name type="common">roselle</name>
    <dbReference type="NCBI Taxonomy" id="183260"/>
    <lineage>
        <taxon>Eukaryota</taxon>
        <taxon>Viridiplantae</taxon>
        <taxon>Streptophyta</taxon>
        <taxon>Embryophyta</taxon>
        <taxon>Tracheophyta</taxon>
        <taxon>Spermatophyta</taxon>
        <taxon>Magnoliopsida</taxon>
        <taxon>eudicotyledons</taxon>
        <taxon>Gunneridae</taxon>
        <taxon>Pentapetalae</taxon>
        <taxon>rosids</taxon>
        <taxon>malvids</taxon>
        <taxon>Malvales</taxon>
        <taxon>Malvaceae</taxon>
        <taxon>Malvoideae</taxon>
        <taxon>Hibiscus</taxon>
    </lineage>
</organism>
<dbReference type="PANTHER" id="PTHR31251">
    <property type="entry name" value="SQUAMOSA PROMOTER-BINDING-LIKE PROTEIN 4"/>
    <property type="match status" value="1"/>
</dbReference>
<protein>
    <recommendedName>
        <fullName evidence="7">SBP-type domain-containing protein</fullName>
    </recommendedName>
</protein>